<reference evidence="1" key="1">
    <citation type="submission" date="2017-07" db="EMBL/GenBank/DDBJ databases">
        <title>The cable genome - Insights into the physiology and evolution of filamentous bacteria capable of sulfide oxidation via long distance electron transfer.</title>
        <authorList>
            <person name="Thorup C."/>
            <person name="Bjerg J.T."/>
            <person name="Schreiber L."/>
            <person name="Nielsen L.P."/>
            <person name="Kjeldsen K.U."/>
            <person name="Boesen T."/>
            <person name="Boggild A."/>
            <person name="Meysman F."/>
            <person name="Geelhoed J."/>
            <person name="Schramm A."/>
        </authorList>
    </citation>
    <scope>NUCLEOTIDE SEQUENCE [LARGE SCALE GENOMIC DNA]</scope>
    <source>
        <strain evidence="1">GS</strain>
    </source>
</reference>
<evidence type="ECO:0000313" key="2">
    <source>
        <dbReference type="Proteomes" id="UP000316238"/>
    </source>
</evidence>
<comment type="caution">
    <text evidence="1">The sequence shown here is derived from an EMBL/GenBank/DDBJ whole genome shotgun (WGS) entry which is preliminary data.</text>
</comment>
<proteinExistence type="predicted"/>
<organism evidence="1 2">
    <name type="scientific">Candidatus Electronema aureum</name>
    <dbReference type="NCBI Taxonomy" id="2005002"/>
    <lineage>
        <taxon>Bacteria</taxon>
        <taxon>Pseudomonadati</taxon>
        <taxon>Thermodesulfobacteriota</taxon>
        <taxon>Desulfobulbia</taxon>
        <taxon>Desulfobulbales</taxon>
        <taxon>Desulfobulbaceae</taxon>
        <taxon>Candidatus Electronema</taxon>
    </lineage>
</organism>
<evidence type="ECO:0000313" key="1">
    <source>
        <dbReference type="EMBL" id="TAA75975.1"/>
    </source>
</evidence>
<dbReference type="Pfam" id="PF06245">
    <property type="entry name" value="DUF1015"/>
    <property type="match status" value="1"/>
</dbReference>
<name>A0A521G4M2_9BACT</name>
<dbReference type="PANTHER" id="PTHR36454">
    <property type="entry name" value="LMO2823 PROTEIN"/>
    <property type="match status" value="1"/>
</dbReference>
<dbReference type="EMBL" id="NQJD01000002">
    <property type="protein sequence ID" value="TAA75975.1"/>
    <property type="molecule type" value="Genomic_DNA"/>
</dbReference>
<sequence>MAAVAPFRAVRYNQEKIARLEDVITPPYDIISARDGEKLRQKNPYSMINLDLRNTSQGETEDDGRYLQARDRFATWQDEAVLIRDAQPAIYLYATDYTIPGGRRLTRKGIVCLVGLAEFSEGIVRPHEKTFAGVIGDRLKLMETCSAQFSKIFSIYSDPQQEVIRTLEQVQESKAFLQVTDGNANTHTLWRVTDAAAIAKVQRFFVDKPVYIADGHHRYTTALEYRRRALAANPALPIDHPSNFIMMYLCGCEDPGLSVLPTHRLVRWPGAMSADQLADRMRQHLLVEEVRNSSRESLIAETFNRMDEAAADSGLPAFGVYHAGENRAFLLVVQDAALISGPLLADKPAVLRDLDVVLLSEVLISHCLGLSHEQCATSKLISYLSDPDEALDAAVKQSVVEDGHTPLLLLLNPTKVAQVLKVADSGNIMPHKSTFFYPKLLTGLLIRKLDEAVGLL</sequence>
<dbReference type="PIRSF" id="PIRSF033563">
    <property type="entry name" value="UCP033563"/>
    <property type="match status" value="1"/>
</dbReference>
<dbReference type="AlphaFoldDB" id="A0A521G4M2"/>
<dbReference type="PANTHER" id="PTHR36454:SF1">
    <property type="entry name" value="DUF1015 DOMAIN-CONTAINING PROTEIN"/>
    <property type="match status" value="1"/>
</dbReference>
<keyword evidence="2" id="KW-1185">Reference proteome</keyword>
<protein>
    <submittedName>
        <fullName evidence="1">Uncharacterized conserved protein, DUF1015 family</fullName>
    </submittedName>
</protein>
<accession>A0A521G4M2</accession>
<dbReference type="InterPro" id="IPR008323">
    <property type="entry name" value="UCP033563"/>
</dbReference>
<gene>
    <name evidence="1" type="ORF">CDV28_10297</name>
</gene>
<dbReference type="Proteomes" id="UP000316238">
    <property type="component" value="Unassembled WGS sequence"/>
</dbReference>